<proteinExistence type="inferred from homology"/>
<evidence type="ECO:0000313" key="5">
    <source>
        <dbReference type="EMBL" id="TDX02221.1"/>
    </source>
</evidence>
<organism evidence="5 6">
    <name type="scientific">Dinghuibacter silviterrae</name>
    <dbReference type="NCBI Taxonomy" id="1539049"/>
    <lineage>
        <taxon>Bacteria</taxon>
        <taxon>Pseudomonadati</taxon>
        <taxon>Bacteroidota</taxon>
        <taxon>Chitinophagia</taxon>
        <taxon>Chitinophagales</taxon>
        <taxon>Chitinophagaceae</taxon>
        <taxon>Dinghuibacter</taxon>
    </lineage>
</organism>
<dbReference type="SUPFAM" id="SSF51569">
    <property type="entry name" value="Aldolase"/>
    <property type="match status" value="1"/>
</dbReference>
<dbReference type="InterPro" id="IPR000891">
    <property type="entry name" value="PYR_CT"/>
</dbReference>
<dbReference type="AlphaFoldDB" id="A0A4R8DYC6"/>
<dbReference type="PANTHER" id="PTHR42738">
    <property type="entry name" value="HYDROXYMETHYLGLUTARYL-COA LYASE"/>
    <property type="match status" value="1"/>
</dbReference>
<dbReference type="Gene3D" id="3.20.20.70">
    <property type="entry name" value="Aldolase class I"/>
    <property type="match status" value="1"/>
</dbReference>
<sequence length="297" mass="32299">MHTKDSTAPALKNNRFVKVIECPRDAMQGWKHQIPTAVKVDYINALLRVGFDTLDFGSFVSPKAIPQMADTEAVLAGLHRPIHDTRLLAIIANRRGAEEACSHPEVGYLGYPFSVSETFQLQNTGATIAESLERVFDIHYLAKQSDKQLVVYLSMAFGNPYGDAYSKDIVYHWAQKLAHMGITSISLADTVGLASPSDIFHLTKHVVDALPEMEIGVHLHSRPGEVSEKVAAALDAGSRRIDGAIGGFGGCPMAQDELVGNLDTSDIVSYLHAHGYETHINGEALDEARAFAGTIFV</sequence>
<dbReference type="GO" id="GO:0004419">
    <property type="term" value="F:hydroxymethylglutaryl-CoA lyase activity"/>
    <property type="evidence" value="ECO:0007669"/>
    <property type="project" value="TreeGrafter"/>
</dbReference>
<keyword evidence="6" id="KW-1185">Reference proteome</keyword>
<comment type="caution">
    <text evidence="5">The sequence shown here is derived from an EMBL/GenBank/DDBJ whole genome shotgun (WGS) entry which is preliminary data.</text>
</comment>
<dbReference type="RefSeq" id="WP_133994842.1">
    <property type="nucleotide sequence ID" value="NZ_SODV01000001.1"/>
</dbReference>
<keyword evidence="3 5" id="KW-0456">Lyase</keyword>
<evidence type="ECO:0000256" key="3">
    <source>
        <dbReference type="ARBA" id="ARBA00023239"/>
    </source>
</evidence>
<reference evidence="5 6" key="1">
    <citation type="submission" date="2019-03" db="EMBL/GenBank/DDBJ databases">
        <title>Genomic Encyclopedia of Type Strains, Phase IV (KMG-IV): sequencing the most valuable type-strain genomes for metagenomic binning, comparative biology and taxonomic classification.</title>
        <authorList>
            <person name="Goeker M."/>
        </authorList>
    </citation>
    <scope>NUCLEOTIDE SEQUENCE [LARGE SCALE GENOMIC DNA]</scope>
    <source>
        <strain evidence="5 6">DSM 100059</strain>
    </source>
</reference>
<dbReference type="InterPro" id="IPR043594">
    <property type="entry name" value="HMGL"/>
</dbReference>
<dbReference type="PANTHER" id="PTHR42738:SF7">
    <property type="entry name" value="HYDROXYMETHYLGLUTARYL-COA LYASE"/>
    <property type="match status" value="1"/>
</dbReference>
<dbReference type="PROSITE" id="PS50991">
    <property type="entry name" value="PYR_CT"/>
    <property type="match status" value="1"/>
</dbReference>
<dbReference type="CDD" id="cd07938">
    <property type="entry name" value="DRE_TIM_HMGL"/>
    <property type="match status" value="1"/>
</dbReference>
<dbReference type="GO" id="GO:0046951">
    <property type="term" value="P:ketone body biosynthetic process"/>
    <property type="evidence" value="ECO:0007669"/>
    <property type="project" value="TreeGrafter"/>
</dbReference>
<dbReference type="EMBL" id="SODV01000001">
    <property type="protein sequence ID" value="TDX02221.1"/>
    <property type="molecule type" value="Genomic_DNA"/>
</dbReference>
<dbReference type="GO" id="GO:0046872">
    <property type="term" value="F:metal ion binding"/>
    <property type="evidence" value="ECO:0007669"/>
    <property type="project" value="UniProtKB-KW"/>
</dbReference>
<dbReference type="Pfam" id="PF00682">
    <property type="entry name" value="HMGL-like"/>
    <property type="match status" value="1"/>
</dbReference>
<evidence type="ECO:0000259" key="4">
    <source>
        <dbReference type="PROSITE" id="PS50991"/>
    </source>
</evidence>
<comment type="similarity">
    <text evidence="1">Belongs to the HMG-CoA lyase family.</text>
</comment>
<protein>
    <submittedName>
        <fullName evidence="5">Hydroxymethylglutaryl-CoA lyase</fullName>
    </submittedName>
</protein>
<evidence type="ECO:0000256" key="1">
    <source>
        <dbReference type="ARBA" id="ARBA00009405"/>
    </source>
</evidence>
<feature type="domain" description="Pyruvate carboxyltransferase" evidence="4">
    <location>
        <begin position="16"/>
        <end position="286"/>
    </location>
</feature>
<name>A0A4R8DYC6_9BACT</name>
<dbReference type="GO" id="GO:0006552">
    <property type="term" value="P:L-leucine catabolic process"/>
    <property type="evidence" value="ECO:0007669"/>
    <property type="project" value="TreeGrafter"/>
</dbReference>
<keyword evidence="2" id="KW-0479">Metal-binding</keyword>
<dbReference type="InterPro" id="IPR013785">
    <property type="entry name" value="Aldolase_TIM"/>
</dbReference>
<gene>
    <name evidence="5" type="ORF">EDB95_3274</name>
</gene>
<evidence type="ECO:0000256" key="2">
    <source>
        <dbReference type="ARBA" id="ARBA00022723"/>
    </source>
</evidence>
<dbReference type="Proteomes" id="UP000294498">
    <property type="component" value="Unassembled WGS sequence"/>
</dbReference>
<evidence type="ECO:0000313" key="6">
    <source>
        <dbReference type="Proteomes" id="UP000294498"/>
    </source>
</evidence>
<dbReference type="OrthoDB" id="9784013at2"/>
<accession>A0A4R8DYC6</accession>